<dbReference type="RefSeq" id="XP_060438973.1">
    <property type="nucleotide sequence ID" value="XM_060581841.1"/>
</dbReference>
<dbReference type="AlphaFoldDB" id="A0AAI9ZEW6"/>
<protein>
    <submittedName>
        <fullName evidence="2">Uncharacterized protein</fullName>
    </submittedName>
</protein>
<gene>
    <name evidence="2" type="ORF">BDP81DRAFT_141539</name>
</gene>
<accession>A0AAI9ZEW6</accession>
<evidence type="ECO:0000256" key="1">
    <source>
        <dbReference type="SAM" id="MobiDB-lite"/>
    </source>
</evidence>
<dbReference type="GeneID" id="85466703"/>
<proteinExistence type="predicted"/>
<dbReference type="Proteomes" id="UP001243989">
    <property type="component" value="Unassembled WGS sequence"/>
</dbReference>
<sequence>MRVNPPEATQRPLVQVATKGLRCPASPTGQRPARRGNDFCQFSLPTTIYLNTAACSCYCTAGFKNDNRSRLAIAAQQHSQQQPSDDAPEAHKSSPIRFSATLASCDGGRGHCPTIQCLRGLPPLSSPTSRGASMDVILHGQPPGWAQSDIPACD</sequence>
<name>A0AAI9ZEW6_9PEZI</name>
<dbReference type="EMBL" id="JAHMHQ010000032">
    <property type="protein sequence ID" value="KAK1622978.1"/>
    <property type="molecule type" value="Genomic_DNA"/>
</dbReference>
<evidence type="ECO:0000313" key="3">
    <source>
        <dbReference type="Proteomes" id="UP001243989"/>
    </source>
</evidence>
<organism evidence="2 3">
    <name type="scientific">Colletotrichum phormii</name>
    <dbReference type="NCBI Taxonomy" id="359342"/>
    <lineage>
        <taxon>Eukaryota</taxon>
        <taxon>Fungi</taxon>
        <taxon>Dikarya</taxon>
        <taxon>Ascomycota</taxon>
        <taxon>Pezizomycotina</taxon>
        <taxon>Sordariomycetes</taxon>
        <taxon>Hypocreomycetidae</taxon>
        <taxon>Glomerellales</taxon>
        <taxon>Glomerellaceae</taxon>
        <taxon>Colletotrichum</taxon>
        <taxon>Colletotrichum acutatum species complex</taxon>
    </lineage>
</organism>
<reference evidence="2" key="1">
    <citation type="submission" date="2021-06" db="EMBL/GenBank/DDBJ databases">
        <title>Comparative genomics, transcriptomics and evolutionary studies reveal genomic signatures of adaptation to plant cell wall in hemibiotrophic fungi.</title>
        <authorList>
            <consortium name="DOE Joint Genome Institute"/>
            <person name="Baroncelli R."/>
            <person name="Diaz J.F."/>
            <person name="Benocci T."/>
            <person name="Peng M."/>
            <person name="Battaglia E."/>
            <person name="Haridas S."/>
            <person name="Andreopoulos W."/>
            <person name="Labutti K."/>
            <person name="Pangilinan J."/>
            <person name="Floch G.L."/>
            <person name="Makela M.R."/>
            <person name="Henrissat B."/>
            <person name="Grigoriev I.V."/>
            <person name="Crouch J.A."/>
            <person name="De Vries R.P."/>
            <person name="Sukno S.A."/>
            <person name="Thon M.R."/>
        </authorList>
    </citation>
    <scope>NUCLEOTIDE SEQUENCE</scope>
    <source>
        <strain evidence="2">CBS 102054</strain>
    </source>
</reference>
<evidence type="ECO:0000313" key="2">
    <source>
        <dbReference type="EMBL" id="KAK1622978.1"/>
    </source>
</evidence>
<feature type="region of interest" description="Disordered" evidence="1">
    <location>
        <begin position="74"/>
        <end position="93"/>
    </location>
</feature>
<comment type="caution">
    <text evidence="2">The sequence shown here is derived from an EMBL/GenBank/DDBJ whole genome shotgun (WGS) entry which is preliminary data.</text>
</comment>
<keyword evidence="3" id="KW-1185">Reference proteome</keyword>